<feature type="region of interest" description="Disordered" evidence="1">
    <location>
        <begin position="35"/>
        <end position="87"/>
    </location>
</feature>
<evidence type="ECO:0000313" key="2">
    <source>
        <dbReference type="EMBL" id="KAF2293041.1"/>
    </source>
</evidence>
<dbReference type="EMBL" id="JAAGAX010000014">
    <property type="protein sequence ID" value="KAF2293041.1"/>
    <property type="molecule type" value="Genomic_DNA"/>
</dbReference>
<accession>A0A6A6KVP2</accession>
<evidence type="ECO:0000256" key="1">
    <source>
        <dbReference type="SAM" id="MobiDB-lite"/>
    </source>
</evidence>
<evidence type="ECO:0000313" key="3">
    <source>
        <dbReference type="Proteomes" id="UP000467840"/>
    </source>
</evidence>
<feature type="compositionally biased region" description="Polar residues" evidence="1">
    <location>
        <begin position="77"/>
        <end position="87"/>
    </location>
</feature>
<comment type="caution">
    <text evidence="2">The sequence shown here is derived from an EMBL/GenBank/DDBJ whole genome shotgun (WGS) entry which is preliminary data.</text>
</comment>
<feature type="compositionally biased region" description="Acidic residues" evidence="1">
    <location>
        <begin position="41"/>
        <end position="63"/>
    </location>
</feature>
<gene>
    <name evidence="2" type="ORF">GH714_035620</name>
</gene>
<dbReference type="Proteomes" id="UP000467840">
    <property type="component" value="Chromosome 13"/>
</dbReference>
<organism evidence="2 3">
    <name type="scientific">Hevea brasiliensis</name>
    <name type="common">Para rubber tree</name>
    <name type="synonym">Siphonia brasiliensis</name>
    <dbReference type="NCBI Taxonomy" id="3981"/>
    <lineage>
        <taxon>Eukaryota</taxon>
        <taxon>Viridiplantae</taxon>
        <taxon>Streptophyta</taxon>
        <taxon>Embryophyta</taxon>
        <taxon>Tracheophyta</taxon>
        <taxon>Spermatophyta</taxon>
        <taxon>Magnoliopsida</taxon>
        <taxon>eudicotyledons</taxon>
        <taxon>Gunneridae</taxon>
        <taxon>Pentapetalae</taxon>
        <taxon>rosids</taxon>
        <taxon>fabids</taxon>
        <taxon>Malpighiales</taxon>
        <taxon>Euphorbiaceae</taxon>
        <taxon>Crotonoideae</taxon>
        <taxon>Micrandreae</taxon>
        <taxon>Hevea</taxon>
    </lineage>
</organism>
<proteinExistence type="predicted"/>
<protein>
    <submittedName>
        <fullName evidence="2">Uncharacterized protein</fullName>
    </submittedName>
</protein>
<dbReference type="AlphaFoldDB" id="A0A6A6KVP2"/>
<keyword evidence="3" id="KW-1185">Reference proteome</keyword>
<sequence length="87" mass="9187">MSADLPKKEGQPLRATEEPCHELLTLLLTKNILASSSSGNSDDEVDSPVDDADWYTDVDEADSLDGITLSGDKSLGPANSPSVHAEC</sequence>
<name>A0A6A6KVP2_HEVBR</name>
<reference evidence="2 3" key="1">
    <citation type="journal article" date="2020" name="Mol. Plant">
        <title>The Chromosome-Based Rubber Tree Genome Provides New Insights into Spurge Genome Evolution and Rubber Biosynthesis.</title>
        <authorList>
            <person name="Liu J."/>
            <person name="Shi C."/>
            <person name="Shi C.C."/>
            <person name="Li W."/>
            <person name="Zhang Q.J."/>
            <person name="Zhang Y."/>
            <person name="Li K."/>
            <person name="Lu H.F."/>
            <person name="Shi C."/>
            <person name="Zhu S.T."/>
            <person name="Xiao Z.Y."/>
            <person name="Nan H."/>
            <person name="Yue Y."/>
            <person name="Zhu X.G."/>
            <person name="Wu Y."/>
            <person name="Hong X.N."/>
            <person name="Fan G.Y."/>
            <person name="Tong Y."/>
            <person name="Zhang D."/>
            <person name="Mao C.L."/>
            <person name="Liu Y.L."/>
            <person name="Hao S.J."/>
            <person name="Liu W.Q."/>
            <person name="Lv M.Q."/>
            <person name="Zhang H.B."/>
            <person name="Liu Y."/>
            <person name="Hu-Tang G.R."/>
            <person name="Wang J.P."/>
            <person name="Wang J.H."/>
            <person name="Sun Y.H."/>
            <person name="Ni S.B."/>
            <person name="Chen W.B."/>
            <person name="Zhang X.C."/>
            <person name="Jiao Y.N."/>
            <person name="Eichler E.E."/>
            <person name="Li G.H."/>
            <person name="Liu X."/>
            <person name="Gao L.Z."/>
        </authorList>
    </citation>
    <scope>NUCLEOTIDE SEQUENCE [LARGE SCALE GENOMIC DNA]</scope>
    <source>
        <strain evidence="3">cv. GT1</strain>
        <tissue evidence="2">Leaf</tissue>
    </source>
</reference>